<name>A0ABU3SHV3_9MICO</name>
<proteinExistence type="predicted"/>
<evidence type="ECO:0000313" key="1">
    <source>
        <dbReference type="EMBL" id="MDU0344380.1"/>
    </source>
</evidence>
<evidence type="ECO:0000313" key="2">
    <source>
        <dbReference type="Proteomes" id="UP001261125"/>
    </source>
</evidence>
<organism evidence="1 2">
    <name type="scientific">Microbacterium phycohabitans</name>
    <dbReference type="NCBI Taxonomy" id="3075993"/>
    <lineage>
        <taxon>Bacteria</taxon>
        <taxon>Bacillati</taxon>
        <taxon>Actinomycetota</taxon>
        <taxon>Actinomycetes</taxon>
        <taxon>Micrococcales</taxon>
        <taxon>Microbacteriaceae</taxon>
        <taxon>Microbacterium</taxon>
    </lineage>
</organism>
<gene>
    <name evidence="1" type="ORF">RWH44_01575</name>
</gene>
<keyword evidence="2" id="KW-1185">Reference proteome</keyword>
<dbReference type="Proteomes" id="UP001261125">
    <property type="component" value="Unassembled WGS sequence"/>
</dbReference>
<accession>A0ABU3SHV3</accession>
<dbReference type="GO" id="GO:0003677">
    <property type="term" value="F:DNA binding"/>
    <property type="evidence" value="ECO:0007669"/>
    <property type="project" value="UniProtKB-KW"/>
</dbReference>
<dbReference type="EMBL" id="JAWDIT010000001">
    <property type="protein sequence ID" value="MDU0344380.1"/>
    <property type="molecule type" value="Genomic_DNA"/>
</dbReference>
<keyword evidence="1" id="KW-0238">DNA-binding</keyword>
<comment type="caution">
    <text evidence="1">The sequence shown here is derived from an EMBL/GenBank/DDBJ whole genome shotgun (WGS) entry which is preliminary data.</text>
</comment>
<protein>
    <submittedName>
        <fullName evidence="1">DNA-binding protein</fullName>
    </submittedName>
</protein>
<sequence length="93" mass="10356">MPADPSPEERFVDLEHVAAVLAVAPDDVIALVHEGHLRGAEVGSPARWRIDQDSVDIYVDSRTEDTRRAALWRQSQAASFPELWGRGEVRHGD</sequence>
<dbReference type="RefSeq" id="WP_298874577.1">
    <property type="nucleotide sequence ID" value="NZ_JAWDIT010000001.1"/>
</dbReference>
<reference evidence="1 2" key="1">
    <citation type="submission" date="2023-09" db="EMBL/GenBank/DDBJ databases">
        <title>Microbacterium fusihabitans sp. nov., Microbacterium phycihabitans sp. nov., and Microbacterium cervinum sp. nov., isolated from dried seaweeds of beach.</title>
        <authorList>
            <person name="Lee S.D."/>
        </authorList>
    </citation>
    <scope>NUCLEOTIDE SEQUENCE [LARGE SCALE GENOMIC DNA]</scope>
    <source>
        <strain evidence="1 2">KSW2-29</strain>
    </source>
</reference>